<sequence>MIKTLEVALGLIAPSQTNPAGVLVPTIEPGQVIATGYYTDPNTGQLYYYDAPLEQWYYYAAGYIYPLGISWQPSPSPKID</sequence>
<comment type="caution">
    <text evidence="1">The sequence shown here is derived from an EMBL/GenBank/DDBJ whole genome shotgun (WGS) entry which is preliminary data.</text>
</comment>
<organism evidence="1">
    <name type="scientific">marine sediment metagenome</name>
    <dbReference type="NCBI Taxonomy" id="412755"/>
    <lineage>
        <taxon>unclassified sequences</taxon>
        <taxon>metagenomes</taxon>
        <taxon>ecological metagenomes</taxon>
    </lineage>
</organism>
<reference evidence="1" key="1">
    <citation type="journal article" date="2014" name="Front. Microbiol.">
        <title>High frequency of phylogenetically diverse reductive dehalogenase-homologous genes in deep subseafloor sedimentary metagenomes.</title>
        <authorList>
            <person name="Kawai M."/>
            <person name="Futagami T."/>
            <person name="Toyoda A."/>
            <person name="Takaki Y."/>
            <person name="Nishi S."/>
            <person name="Hori S."/>
            <person name="Arai W."/>
            <person name="Tsubouchi T."/>
            <person name="Morono Y."/>
            <person name="Uchiyama I."/>
            <person name="Ito T."/>
            <person name="Fujiyama A."/>
            <person name="Inagaki F."/>
            <person name="Takami H."/>
        </authorList>
    </citation>
    <scope>NUCLEOTIDE SEQUENCE</scope>
    <source>
        <strain evidence="1">Expedition CK06-06</strain>
    </source>
</reference>
<evidence type="ECO:0008006" key="2">
    <source>
        <dbReference type="Google" id="ProtNLM"/>
    </source>
</evidence>
<dbReference type="EMBL" id="BARW01014108">
    <property type="protein sequence ID" value="GAI73362.1"/>
    <property type="molecule type" value="Genomic_DNA"/>
</dbReference>
<gene>
    <name evidence="1" type="ORF">S12H4_25296</name>
</gene>
<feature type="non-terminal residue" evidence="1">
    <location>
        <position position="80"/>
    </location>
</feature>
<protein>
    <recommendedName>
        <fullName evidence="2">OCRE domain-containing protein</fullName>
    </recommendedName>
</protein>
<name>X1QXR8_9ZZZZ</name>
<accession>X1QXR8</accession>
<evidence type="ECO:0000313" key="1">
    <source>
        <dbReference type="EMBL" id="GAI73362.1"/>
    </source>
</evidence>
<dbReference type="AlphaFoldDB" id="X1QXR8"/>
<proteinExistence type="predicted"/>